<dbReference type="InterPro" id="IPR029058">
    <property type="entry name" value="AB_hydrolase_fold"/>
</dbReference>
<protein>
    <recommendedName>
        <fullName evidence="1">Carboxylesterase type B domain-containing protein</fullName>
    </recommendedName>
</protein>
<feature type="domain" description="Carboxylesterase type B" evidence="1">
    <location>
        <begin position="1"/>
        <end position="99"/>
    </location>
</feature>
<sequence>MNYRLHAFVFASGMEVKEAGVGNLGLHDVQRETLRWIDKRIAVFGGDTDKATLYASRALSRDPWGPSSGAISTSLQMVTNDGNSEGLFRGVIMSSSSPAPTRDITNLQPYYDIETTSRRMRYSL</sequence>
<keyword evidence="3" id="KW-1185">Reference proteome</keyword>
<evidence type="ECO:0000259" key="1">
    <source>
        <dbReference type="Pfam" id="PF00135"/>
    </source>
</evidence>
<evidence type="ECO:0000313" key="2">
    <source>
        <dbReference type="EMBL" id="RPD52668.1"/>
    </source>
</evidence>
<organism evidence="2 3">
    <name type="scientific">Lentinus tigrinus ALCF2SS1-6</name>
    <dbReference type="NCBI Taxonomy" id="1328759"/>
    <lineage>
        <taxon>Eukaryota</taxon>
        <taxon>Fungi</taxon>
        <taxon>Dikarya</taxon>
        <taxon>Basidiomycota</taxon>
        <taxon>Agaricomycotina</taxon>
        <taxon>Agaricomycetes</taxon>
        <taxon>Polyporales</taxon>
        <taxon>Polyporaceae</taxon>
        <taxon>Lentinus</taxon>
    </lineage>
</organism>
<evidence type="ECO:0000313" key="3">
    <source>
        <dbReference type="Proteomes" id="UP000313359"/>
    </source>
</evidence>
<dbReference type="InterPro" id="IPR002018">
    <property type="entry name" value="CarbesteraseB"/>
</dbReference>
<dbReference type="PANTHER" id="PTHR11559">
    <property type="entry name" value="CARBOXYLESTERASE"/>
    <property type="match status" value="1"/>
</dbReference>
<proteinExistence type="predicted"/>
<dbReference type="Gene3D" id="3.40.50.1820">
    <property type="entry name" value="alpha/beta hydrolase"/>
    <property type="match status" value="1"/>
</dbReference>
<name>A0A5C2RM15_9APHY</name>
<accession>A0A5C2RM15</accession>
<gene>
    <name evidence="2" type="ORF">L227DRAFT_514483</name>
</gene>
<dbReference type="Pfam" id="PF00135">
    <property type="entry name" value="COesterase"/>
    <property type="match status" value="1"/>
</dbReference>
<reference evidence="2" key="1">
    <citation type="journal article" date="2018" name="Genome Biol. Evol.">
        <title>Genomics and development of Lentinus tigrinus, a white-rot wood-decaying mushroom with dimorphic fruiting bodies.</title>
        <authorList>
            <person name="Wu B."/>
            <person name="Xu Z."/>
            <person name="Knudson A."/>
            <person name="Carlson A."/>
            <person name="Chen N."/>
            <person name="Kovaka S."/>
            <person name="LaButti K."/>
            <person name="Lipzen A."/>
            <person name="Pennachio C."/>
            <person name="Riley R."/>
            <person name="Schakwitz W."/>
            <person name="Umezawa K."/>
            <person name="Ohm R.A."/>
            <person name="Grigoriev I.V."/>
            <person name="Nagy L.G."/>
            <person name="Gibbons J."/>
            <person name="Hibbett D."/>
        </authorList>
    </citation>
    <scope>NUCLEOTIDE SEQUENCE [LARGE SCALE GENOMIC DNA]</scope>
    <source>
        <strain evidence="2">ALCF2SS1-6</strain>
    </source>
</reference>
<dbReference type="SUPFAM" id="SSF53474">
    <property type="entry name" value="alpha/beta-Hydrolases"/>
    <property type="match status" value="1"/>
</dbReference>
<dbReference type="STRING" id="1328759.A0A5C2RM15"/>
<dbReference type="EMBL" id="ML122346">
    <property type="protein sequence ID" value="RPD52668.1"/>
    <property type="molecule type" value="Genomic_DNA"/>
</dbReference>
<dbReference type="Proteomes" id="UP000313359">
    <property type="component" value="Unassembled WGS sequence"/>
</dbReference>
<dbReference type="OrthoDB" id="408631at2759"/>
<dbReference type="InterPro" id="IPR050309">
    <property type="entry name" value="Type-B_Carboxylest/Lipase"/>
</dbReference>
<dbReference type="AlphaFoldDB" id="A0A5C2RM15"/>